<organism evidence="2 3">
    <name type="scientific">Alistipes ihumii AP11</name>
    <dbReference type="NCBI Taxonomy" id="1211813"/>
    <lineage>
        <taxon>Bacteria</taxon>
        <taxon>Pseudomonadati</taxon>
        <taxon>Bacteroidota</taxon>
        <taxon>Bacteroidia</taxon>
        <taxon>Bacteroidales</taxon>
        <taxon>Rikenellaceae</taxon>
        <taxon>Alistipes</taxon>
    </lineage>
</organism>
<feature type="compositionally biased region" description="Basic and acidic residues" evidence="1">
    <location>
        <begin position="38"/>
        <end position="48"/>
    </location>
</feature>
<reference evidence="2" key="1">
    <citation type="journal article" date="2022" name="Cell">
        <title>Design, construction, and in vivo augmentation of a complex gut microbiome.</title>
        <authorList>
            <person name="Cheng A.G."/>
            <person name="Ho P.Y."/>
            <person name="Aranda-Diaz A."/>
            <person name="Jain S."/>
            <person name="Yu F.B."/>
            <person name="Meng X."/>
            <person name="Wang M."/>
            <person name="Iakiviak M."/>
            <person name="Nagashima K."/>
            <person name="Zhao A."/>
            <person name="Murugkar P."/>
            <person name="Patil A."/>
            <person name="Atabakhsh K."/>
            <person name="Weakley A."/>
            <person name="Yan J."/>
            <person name="Brumbaugh A.R."/>
            <person name="Higginbottom S."/>
            <person name="Dimas A."/>
            <person name="Shiver A.L."/>
            <person name="Deutschbauer A."/>
            <person name="Neff N."/>
            <person name="Sonnenburg J.L."/>
            <person name="Huang K.C."/>
            <person name="Fischbach M.A."/>
        </authorList>
    </citation>
    <scope>NUCLEOTIDE SEQUENCE</scope>
    <source>
        <strain evidence="2">AP11</strain>
    </source>
</reference>
<evidence type="ECO:0000313" key="2">
    <source>
        <dbReference type="EMBL" id="UWN58316.1"/>
    </source>
</evidence>
<dbReference type="EMBL" id="CP102294">
    <property type="protein sequence ID" value="UWN58316.1"/>
    <property type="molecule type" value="Genomic_DNA"/>
</dbReference>
<dbReference type="Proteomes" id="UP001059295">
    <property type="component" value="Chromosome"/>
</dbReference>
<name>A0ABY5V276_9BACT</name>
<evidence type="ECO:0000256" key="1">
    <source>
        <dbReference type="SAM" id="MobiDB-lite"/>
    </source>
</evidence>
<feature type="region of interest" description="Disordered" evidence="1">
    <location>
        <begin position="29"/>
        <end position="48"/>
    </location>
</feature>
<dbReference type="RefSeq" id="WP_019245640.1">
    <property type="nucleotide sequence ID" value="NZ_CAPH01000009.1"/>
</dbReference>
<dbReference type="GeneID" id="82892125"/>
<protein>
    <submittedName>
        <fullName evidence="2">Uncharacterized protein</fullName>
    </submittedName>
</protein>
<proteinExistence type="predicted"/>
<evidence type="ECO:0000313" key="3">
    <source>
        <dbReference type="Proteomes" id="UP001059295"/>
    </source>
</evidence>
<sequence length="48" mass="5379">MLGISPSGDPFFDDPRNLQTIREAIEQAKRGQVTELTPELREKPLGNL</sequence>
<accession>A0ABY5V276</accession>
<gene>
    <name evidence="2" type="ORF">NQ491_10285</name>
</gene>
<keyword evidence="3" id="KW-1185">Reference proteome</keyword>